<reference evidence="1 2" key="1">
    <citation type="journal article" date="2020" name="Mol. Biol. Evol.">
        <title>Distinct Expression and Methylation Patterns for Genes with Different Fates following a Single Whole-Genome Duplication in Flowering Plants.</title>
        <authorList>
            <person name="Shi T."/>
            <person name="Rahmani R.S."/>
            <person name="Gugger P.F."/>
            <person name="Wang M."/>
            <person name="Li H."/>
            <person name="Zhang Y."/>
            <person name="Li Z."/>
            <person name="Wang Q."/>
            <person name="Van de Peer Y."/>
            <person name="Marchal K."/>
            <person name="Chen J."/>
        </authorList>
    </citation>
    <scope>NUCLEOTIDE SEQUENCE [LARGE SCALE GENOMIC DNA]</scope>
    <source>
        <tissue evidence="1">Leaf</tissue>
    </source>
</reference>
<evidence type="ECO:0000313" key="2">
    <source>
        <dbReference type="Proteomes" id="UP000607653"/>
    </source>
</evidence>
<dbReference type="EMBL" id="DUZY01000006">
    <property type="protein sequence ID" value="DAD42887.1"/>
    <property type="molecule type" value="Genomic_DNA"/>
</dbReference>
<keyword evidence="2" id="KW-1185">Reference proteome</keyword>
<name>A0A822ZDB5_NELNU</name>
<sequence>MNLLKLDDGNRRTQEKIDVSRLLIEVFDLSSILSILEFEFAGEIYSLKILVEAEDSMSLYLFNAKDVEGLSNSLEIVAVGVKTQGTMVEGTEALKG</sequence>
<organism evidence="1 2">
    <name type="scientific">Nelumbo nucifera</name>
    <name type="common">Sacred lotus</name>
    <dbReference type="NCBI Taxonomy" id="4432"/>
    <lineage>
        <taxon>Eukaryota</taxon>
        <taxon>Viridiplantae</taxon>
        <taxon>Streptophyta</taxon>
        <taxon>Embryophyta</taxon>
        <taxon>Tracheophyta</taxon>
        <taxon>Spermatophyta</taxon>
        <taxon>Magnoliopsida</taxon>
        <taxon>Proteales</taxon>
        <taxon>Nelumbonaceae</taxon>
        <taxon>Nelumbo</taxon>
    </lineage>
</organism>
<evidence type="ECO:0000313" key="1">
    <source>
        <dbReference type="EMBL" id="DAD42887.1"/>
    </source>
</evidence>
<dbReference type="AlphaFoldDB" id="A0A822ZDB5"/>
<proteinExistence type="predicted"/>
<comment type="caution">
    <text evidence="1">The sequence shown here is derived from an EMBL/GenBank/DDBJ whole genome shotgun (WGS) entry which is preliminary data.</text>
</comment>
<gene>
    <name evidence="1" type="ORF">HUJ06_001117</name>
</gene>
<dbReference type="Proteomes" id="UP000607653">
    <property type="component" value="Unassembled WGS sequence"/>
</dbReference>
<protein>
    <submittedName>
        <fullName evidence="1">Uncharacterized protein</fullName>
    </submittedName>
</protein>
<accession>A0A822ZDB5</accession>